<dbReference type="FunFam" id="3.30.300.70:FF:000001">
    <property type="entry name" value="Ribosome maturation factor RimP"/>
    <property type="match status" value="1"/>
</dbReference>
<dbReference type="Gene3D" id="2.30.30.180">
    <property type="entry name" value="Ribosome maturation factor RimP, C-terminal domain"/>
    <property type="match status" value="1"/>
</dbReference>
<feature type="domain" description="Ribosome maturation factor RimP N-terminal" evidence="4">
    <location>
        <begin position="11"/>
        <end position="83"/>
    </location>
</feature>
<dbReference type="NCBIfam" id="NF000927">
    <property type="entry name" value="PRK00092.1-1"/>
    <property type="match status" value="1"/>
</dbReference>
<dbReference type="Pfam" id="PF02576">
    <property type="entry name" value="RimP_N"/>
    <property type="match status" value="1"/>
</dbReference>
<dbReference type="Gene3D" id="3.30.300.70">
    <property type="entry name" value="RimP-like superfamily, N-terminal"/>
    <property type="match status" value="1"/>
</dbReference>
<keyword evidence="7" id="KW-1185">Reference proteome</keyword>
<comment type="function">
    <text evidence="3">Required for maturation of 30S ribosomal subunits.</text>
</comment>
<evidence type="ECO:0000256" key="2">
    <source>
        <dbReference type="ARBA" id="ARBA00022517"/>
    </source>
</evidence>
<dbReference type="AlphaFoldDB" id="A0AAV3TZ07"/>
<feature type="domain" description="Ribosome maturation factor RimP C-terminal" evidence="5">
    <location>
        <begin position="86"/>
        <end position="151"/>
    </location>
</feature>
<dbReference type="InterPro" id="IPR003728">
    <property type="entry name" value="Ribosome_maturation_RimP"/>
</dbReference>
<accession>A0AAV3TZ07</accession>
<dbReference type="Proteomes" id="UP001409585">
    <property type="component" value="Unassembled WGS sequence"/>
</dbReference>
<dbReference type="RefSeq" id="WP_345418188.1">
    <property type="nucleotide sequence ID" value="NZ_AP031496.1"/>
</dbReference>
<evidence type="ECO:0000313" key="7">
    <source>
        <dbReference type="Proteomes" id="UP001409585"/>
    </source>
</evidence>
<evidence type="ECO:0000259" key="4">
    <source>
        <dbReference type="Pfam" id="PF02576"/>
    </source>
</evidence>
<dbReference type="SUPFAM" id="SSF75420">
    <property type="entry name" value="YhbC-like, N-terminal domain"/>
    <property type="match status" value="1"/>
</dbReference>
<evidence type="ECO:0000313" key="6">
    <source>
        <dbReference type="EMBL" id="GAA4935210.1"/>
    </source>
</evidence>
<dbReference type="GO" id="GO:0006412">
    <property type="term" value="P:translation"/>
    <property type="evidence" value="ECO:0007669"/>
    <property type="project" value="TreeGrafter"/>
</dbReference>
<reference evidence="7" key="1">
    <citation type="journal article" date="2019" name="Int. J. Syst. Evol. Microbiol.">
        <title>The Global Catalogue of Microorganisms (GCM) 10K type strain sequencing project: providing services to taxonomists for standard genome sequencing and annotation.</title>
        <authorList>
            <consortium name="The Broad Institute Genomics Platform"/>
            <consortium name="The Broad Institute Genome Sequencing Center for Infectious Disease"/>
            <person name="Wu L."/>
            <person name="Ma J."/>
        </authorList>
    </citation>
    <scope>NUCLEOTIDE SEQUENCE [LARGE SCALE GENOMIC DNA]</scope>
    <source>
        <strain evidence="7">JCM 19134</strain>
    </source>
</reference>
<organism evidence="6 7">
    <name type="scientific">Halioxenophilus aromaticivorans</name>
    <dbReference type="NCBI Taxonomy" id="1306992"/>
    <lineage>
        <taxon>Bacteria</taxon>
        <taxon>Pseudomonadati</taxon>
        <taxon>Pseudomonadota</taxon>
        <taxon>Gammaproteobacteria</taxon>
        <taxon>Alteromonadales</taxon>
        <taxon>Alteromonadaceae</taxon>
        <taxon>Halioxenophilus</taxon>
    </lineage>
</organism>
<dbReference type="PANTHER" id="PTHR33867:SF1">
    <property type="entry name" value="RIBOSOME MATURATION FACTOR RIMP"/>
    <property type="match status" value="1"/>
</dbReference>
<evidence type="ECO:0000256" key="1">
    <source>
        <dbReference type="ARBA" id="ARBA00022490"/>
    </source>
</evidence>
<dbReference type="SUPFAM" id="SSF74942">
    <property type="entry name" value="YhbC-like, C-terminal domain"/>
    <property type="match status" value="1"/>
</dbReference>
<gene>
    <name evidence="3 6" type="primary">rimP</name>
    <name evidence="6" type="ORF">GCM10025791_10640</name>
</gene>
<comment type="subcellular location">
    <subcellularLocation>
        <location evidence="3">Cytoplasm</location>
    </subcellularLocation>
</comment>
<dbReference type="InterPro" id="IPR035956">
    <property type="entry name" value="RimP_N_sf"/>
</dbReference>
<proteinExistence type="inferred from homology"/>
<keyword evidence="1 3" id="KW-0963">Cytoplasm</keyword>
<evidence type="ECO:0000256" key="3">
    <source>
        <dbReference type="HAMAP-Rule" id="MF_01077"/>
    </source>
</evidence>
<dbReference type="HAMAP" id="MF_01077">
    <property type="entry name" value="RimP"/>
    <property type="match status" value="1"/>
</dbReference>
<protein>
    <recommendedName>
        <fullName evidence="3">Ribosome maturation factor RimP</fullName>
    </recommendedName>
</protein>
<comment type="similarity">
    <text evidence="3">Belongs to the RimP family.</text>
</comment>
<dbReference type="Pfam" id="PF17384">
    <property type="entry name" value="DUF150_C"/>
    <property type="match status" value="1"/>
</dbReference>
<dbReference type="InterPro" id="IPR036847">
    <property type="entry name" value="RimP_C_sf"/>
</dbReference>
<dbReference type="GO" id="GO:0005829">
    <property type="term" value="C:cytosol"/>
    <property type="evidence" value="ECO:0007669"/>
    <property type="project" value="TreeGrafter"/>
</dbReference>
<dbReference type="GO" id="GO:0000028">
    <property type="term" value="P:ribosomal small subunit assembly"/>
    <property type="evidence" value="ECO:0007669"/>
    <property type="project" value="TreeGrafter"/>
</dbReference>
<dbReference type="CDD" id="cd01734">
    <property type="entry name" value="YlxS_C"/>
    <property type="match status" value="1"/>
</dbReference>
<dbReference type="EMBL" id="BAABLX010000007">
    <property type="protein sequence ID" value="GAA4935210.1"/>
    <property type="molecule type" value="Genomic_DNA"/>
</dbReference>
<dbReference type="InterPro" id="IPR028989">
    <property type="entry name" value="RimP_N"/>
</dbReference>
<dbReference type="InterPro" id="IPR028998">
    <property type="entry name" value="RimP_C"/>
</dbReference>
<keyword evidence="2 3" id="KW-0690">Ribosome biogenesis</keyword>
<name>A0AAV3TZ07_9ALTE</name>
<comment type="caution">
    <text evidence="6">The sequence shown here is derived from an EMBL/GenBank/DDBJ whole genome shotgun (WGS) entry which is preliminary data.</text>
</comment>
<evidence type="ECO:0000259" key="5">
    <source>
        <dbReference type="Pfam" id="PF17384"/>
    </source>
</evidence>
<sequence>MSGRIDQLHDLVQPSVEAMGCDLWGVEYLSQGRRSMLRIFIESDKGITVEDCERVSRQVSGVLDVEDPIAGEYTLEVSSPGADRLLFTLDQYQRFIGEQVSVRLRAPFDGRRNFKGLLKAVEDQDVVVEIDAEEYLLPIDSIEKANIVPQF</sequence>
<dbReference type="PANTHER" id="PTHR33867">
    <property type="entry name" value="RIBOSOME MATURATION FACTOR RIMP"/>
    <property type="match status" value="1"/>
</dbReference>